<organism evidence="4 5">
    <name type="scientific">Caenorhabditis angaria</name>
    <dbReference type="NCBI Taxonomy" id="860376"/>
    <lineage>
        <taxon>Eukaryota</taxon>
        <taxon>Metazoa</taxon>
        <taxon>Ecdysozoa</taxon>
        <taxon>Nematoda</taxon>
        <taxon>Chromadorea</taxon>
        <taxon>Rhabditida</taxon>
        <taxon>Rhabditina</taxon>
        <taxon>Rhabditomorpha</taxon>
        <taxon>Rhabditoidea</taxon>
        <taxon>Rhabditidae</taxon>
        <taxon>Peloderinae</taxon>
        <taxon>Caenorhabditis</taxon>
    </lineage>
</organism>
<evidence type="ECO:0000256" key="3">
    <source>
        <dbReference type="SAM" id="SignalP"/>
    </source>
</evidence>
<evidence type="ECO:0000256" key="2">
    <source>
        <dbReference type="SAM" id="Phobius"/>
    </source>
</evidence>
<comment type="caution">
    <text evidence="4">The sequence shown here is derived from an EMBL/GenBank/DDBJ whole genome shotgun (WGS) entry which is preliminary data.</text>
</comment>
<feature type="region of interest" description="Disordered" evidence="1">
    <location>
        <begin position="786"/>
        <end position="808"/>
    </location>
</feature>
<keyword evidence="3" id="KW-0732">Signal</keyword>
<keyword evidence="5" id="KW-1185">Reference proteome</keyword>
<reference evidence="4" key="1">
    <citation type="submission" date="2022-11" db="EMBL/GenBank/DDBJ databases">
        <authorList>
            <person name="Kikuchi T."/>
        </authorList>
    </citation>
    <scope>NUCLEOTIDE SEQUENCE</scope>
    <source>
        <strain evidence="4">PS1010</strain>
    </source>
</reference>
<accession>A0A9P1IDZ1</accession>
<sequence>MNKEANFLVLFLILNCFIIFCAGGPHCLHSEVILSDWCDDDHYNVEYYDPAKGGYDPINGCCALNSIKCPGSDKHPKKGCAYSGNHLSIILHLPSSDSVCCDLNWYKCPAGEAPTRWPCESERYEYDLLGNGQFTFCCTLAQFKCYGGEPAIRRAPCTYSQYEMKIDGHDLCCDLGNLKCYGGDAPRKSLSCSDSEYEMKIAGHDLCCDLDKLKCNNGKPPTIYPCTENQHVMMLYNDPFCCGFEELICLSGSKPAKFRHTKPCSSSQYKAHFPKYGYFCCDIGGLTCIDGKSPTNLPCSEKQYEKKYNEDSLCCGFDELKCYGGDMPTKEPCSNSQYKTNFPNYGLDALKCIDGKSPTHLPCSQNQYEKKFNEDQFCCGFDELKCYGGDMPTKEPCSNSQYKTNFPNYGDFCCGLDALKCYGGVIPTHEPCTNSQYKSAFSKLGEFCCDFDKLKCDNGKSPTNLPCLEENQYEVKFNEDQFCCDFEDIVCADGKTPLSTSNDHEMYEKKKLVLTGAQVYCERFLECPNGKLAENSKDCLNKIVFSLDYSNLFEKDLVCCEPTKSCQVTGSSFGFKSKIDGEFAMEKAKLKNSENSGYIHQVIKGKQKYLCPIPIGRIWSNIYKPIENQTIPSKYLPNDFKNMNENGKPLKICEKNADCDGFCDDYTTFAEDQTTHKFCYDYPKVPLNISKDYKILIDSQKTSLQFCNSNEQCLKLKSNTKCLKNGENWNFKGKKYQGICIEKLPQNSNEFQILAVIIPIIVLIILIAGITGYFLYAKKFKKNREKPEKSAASPSLSNSKTPTQNTPI</sequence>
<protein>
    <recommendedName>
        <fullName evidence="6">Domain of unknown function DX domain-containing protein</fullName>
    </recommendedName>
</protein>
<name>A0A9P1IDZ1_9PELO</name>
<dbReference type="AlphaFoldDB" id="A0A9P1IDZ1"/>
<evidence type="ECO:0000313" key="5">
    <source>
        <dbReference type="Proteomes" id="UP001152747"/>
    </source>
</evidence>
<proteinExistence type="predicted"/>
<keyword evidence="2" id="KW-0812">Transmembrane</keyword>
<evidence type="ECO:0000313" key="4">
    <source>
        <dbReference type="EMBL" id="CAI5443300.1"/>
    </source>
</evidence>
<feature type="transmembrane region" description="Helical" evidence="2">
    <location>
        <begin position="753"/>
        <end position="776"/>
    </location>
</feature>
<keyword evidence="2" id="KW-0472">Membrane</keyword>
<dbReference type="EMBL" id="CANHGI010000002">
    <property type="protein sequence ID" value="CAI5443300.1"/>
    <property type="molecule type" value="Genomic_DNA"/>
</dbReference>
<keyword evidence="2" id="KW-1133">Transmembrane helix</keyword>
<gene>
    <name evidence="4" type="ORF">CAMP_LOCUS5937</name>
</gene>
<evidence type="ECO:0008006" key="6">
    <source>
        <dbReference type="Google" id="ProtNLM"/>
    </source>
</evidence>
<dbReference type="Proteomes" id="UP001152747">
    <property type="component" value="Unassembled WGS sequence"/>
</dbReference>
<feature type="chain" id="PRO_5040405357" description="Domain of unknown function DX domain-containing protein" evidence="3">
    <location>
        <begin position="24"/>
        <end position="808"/>
    </location>
</feature>
<feature type="compositionally biased region" description="Polar residues" evidence="1">
    <location>
        <begin position="792"/>
        <end position="808"/>
    </location>
</feature>
<evidence type="ECO:0000256" key="1">
    <source>
        <dbReference type="SAM" id="MobiDB-lite"/>
    </source>
</evidence>
<feature type="signal peptide" evidence="3">
    <location>
        <begin position="1"/>
        <end position="23"/>
    </location>
</feature>